<feature type="compositionally biased region" description="Low complexity" evidence="1">
    <location>
        <begin position="64"/>
        <end position="79"/>
    </location>
</feature>
<gene>
    <name evidence="2" type="ORF">PVAG01_02350</name>
</gene>
<accession>A0ABR4PQW0</accession>
<name>A0ABR4PQW0_9HELO</name>
<evidence type="ECO:0000313" key="3">
    <source>
        <dbReference type="Proteomes" id="UP001629113"/>
    </source>
</evidence>
<proteinExistence type="predicted"/>
<evidence type="ECO:0000256" key="1">
    <source>
        <dbReference type="SAM" id="MobiDB-lite"/>
    </source>
</evidence>
<dbReference type="EMBL" id="JBFCZG010000002">
    <property type="protein sequence ID" value="KAL3425558.1"/>
    <property type="molecule type" value="Genomic_DNA"/>
</dbReference>
<keyword evidence="3" id="KW-1185">Reference proteome</keyword>
<protein>
    <submittedName>
        <fullName evidence="2">Uncharacterized protein</fullName>
    </submittedName>
</protein>
<dbReference type="Proteomes" id="UP001629113">
    <property type="component" value="Unassembled WGS sequence"/>
</dbReference>
<sequence>MPTSSKPTKTFITRLLILTHHITSRKKLHAVTLFSNSCSLLIKSGKPPGIFLCEFSSPNPPSSSSPSSSSSSPSYSTPSPVTPIDSHREDAERWLEKMRRLRYKDFRVALREELVLEPGDSSQRLARIVPKGEVMEVRENLKEFAGLVDSCDEVDHVNVKGRVRTGAKLDRETLGAWWRRGMGWAKE</sequence>
<comment type="caution">
    <text evidence="2">The sequence shown here is derived from an EMBL/GenBank/DDBJ whole genome shotgun (WGS) entry which is preliminary data.</text>
</comment>
<organism evidence="2 3">
    <name type="scientific">Phlyctema vagabunda</name>
    <dbReference type="NCBI Taxonomy" id="108571"/>
    <lineage>
        <taxon>Eukaryota</taxon>
        <taxon>Fungi</taxon>
        <taxon>Dikarya</taxon>
        <taxon>Ascomycota</taxon>
        <taxon>Pezizomycotina</taxon>
        <taxon>Leotiomycetes</taxon>
        <taxon>Helotiales</taxon>
        <taxon>Dermateaceae</taxon>
        <taxon>Phlyctema</taxon>
    </lineage>
</organism>
<evidence type="ECO:0000313" key="2">
    <source>
        <dbReference type="EMBL" id="KAL3425558.1"/>
    </source>
</evidence>
<reference evidence="2 3" key="1">
    <citation type="submission" date="2024-06" db="EMBL/GenBank/DDBJ databases">
        <title>Complete genome of Phlyctema vagabunda strain 19-DSS-EL-015.</title>
        <authorList>
            <person name="Fiorenzani C."/>
        </authorList>
    </citation>
    <scope>NUCLEOTIDE SEQUENCE [LARGE SCALE GENOMIC DNA]</scope>
    <source>
        <strain evidence="2 3">19-DSS-EL-015</strain>
    </source>
</reference>
<feature type="region of interest" description="Disordered" evidence="1">
    <location>
        <begin position="61"/>
        <end position="89"/>
    </location>
</feature>